<dbReference type="InterPro" id="IPR050091">
    <property type="entry name" value="PKS_NRPS_Biosynth_Enz"/>
</dbReference>
<sequence>MISDVNDEGVEPIAIVGMAARVPGAADIGEFWRNLVDGVESITDFTREEQIARGVPEEDVDDPSWVSKAPYVEGYDQFDAGLFGLTAREAEILNPQHRLFLESCYAALNDSGTDPARYDGAIGVYAGTGGNQYLWENLARNRRVWDTRHGIGLATANSPNYVATTVSYRLNLRGPSLTLHTACSTSLVALHLACEALRNGECDMALAGGVNVEHPPATGYIGVEGFTSPDGHCRPFDADANGTVWGSGVGVAVLKRLEDALADGDHIRAVVRGNAINNDGAGKVGFSAPSVDGQAAAVAQALGVAAIDPRTIGYVEAHGTGTAMGDPIEVTALSTVYTRQTRDRGWCGIGSVKSNIGHLSQAAGIISLIKAVLALENGLIPPTINYERPNPAIDFDDTPFYVASTLSKWETDGGPRRAAVSSFGIGGTNAHVVLEEAPSVEAGARPPRPAHLLQVSARTATALDKAVERLAEHLTAHEDLDLADVAHTLRAGRTEYPHRAAVAATDRADAVAALRDRRRRRRGEAGASSPAVAFLFSGQGAQYAGMGAELYRTEPVFAAAVDECASLLTEHLGLDLREPMFGGAPDAEETLRRTRYTQPALFTVEYALARLWQSWGVRPAEMIGHSIGEYVAATLAGVFTLADAVRLVAARGALMQSMPPGAMLAVQRDESELAGRLPDGVSVATVNGPGTCVVAGPADAIEAFAETLKAEKVGCKALRTSHAFHSPMMEPILAEFTALVASVPRHAPRLPFWSNVTGRPITAEQATDPAYWADHLRQPVRFGACVAGLYAAYGDTPPLLVECGPGRQLAGLARMQLPKGAPAPLPSLPGPGERTGDAATLYDAAGTLWAAGVPLADDFGAAGRRVPLPAYPFERRSYWIDADPADQAAAGPVRHREPAGPLPLADWFAVPTWRQAAPDPRRTDLGDCLVLADGPRGDELVAELRARGATVRTAGAGDHEALLAGGVPARIVHALALDGPPADGGIAATWEAQERGFFDLLSLVQALAGAGAAEGVHLDVVSSGTSDAQGDLTRPEHATLAGIVRVVPLELPGLTVRHIDADPQEGAARTADLVAELLRPADEPEVTLRAGRRWVTDHTQVSLDAETASGTVVREEGRYLITGGTGGIGITLAEDFAHRARARLALLSRGGLPPREEWDAHLAVHGGTDRTGRAILAIRRMEQAGARVLVLAADVTDPAELAAVRERIDAEFGGLDGIVHAAGLPGGGMAEVKDRAAATAVLAPKIAGTLALAQAFGDLPLDWVALCSSVTSVVGGFGQVDYCAANGFLDAYARGAHGWRAPVVSQNWGGWTEVGMAVEVSAPDGFRAARGGVAEPLDHPVLSTRVTGPDGAAGCHGPVSAATHWLLDEHRIGEVPVVPGTGHLESVRAAVAACLPAPDADHVVELRDVAFLEPFSVPDGSTAQYRVELTASPDGGADFRVVSRTAGRSAAHVRGSAAWVRPAPAEEADARPIAARCRPGSARGTGPGTGGGSGAGRTSMLSFGPRWDALAEHHVGPDEELARIVAPEAALADLDRWVLHPALLDVATAFGEGRGEGSYLPLSYGRVLVRGALPARFWSHLRYADGGDDVVSADLTLFGEDGRVLVEIGDFTLRRVNRDAVTGDLAAPAPGAATGAATGGTAAAASPDSPAEGGIAPVDGAEAFRRVLAARLGPQVVINPLPVAELAERARARTADAVAGDAGAEERPGTEAAGDERAAPRNELEATIARVWSDGLGVPGVGVDDDFFELGGNSLIAVQLVSALRKAVGVKLPMRSLFEAPTVAELAVVVERLRAAGGDAGQSRPATTIPKLDRR</sequence>
<keyword evidence="6" id="KW-0443">Lipid metabolism</keyword>
<keyword evidence="15" id="KW-1185">Reference proteome</keyword>
<keyword evidence="7" id="KW-0511">Multifunctional enzyme</keyword>
<dbReference type="InterPro" id="IPR020807">
    <property type="entry name" value="PKS_DH"/>
</dbReference>
<feature type="active site" description="Proton donor; for dehydratase activity" evidence="9">
    <location>
        <position position="1545"/>
    </location>
</feature>
<dbReference type="PROSITE" id="PS50075">
    <property type="entry name" value="CARRIER"/>
    <property type="match status" value="1"/>
</dbReference>
<dbReference type="InterPro" id="IPR014043">
    <property type="entry name" value="Acyl_transferase_dom"/>
</dbReference>
<feature type="compositionally biased region" description="Gly residues" evidence="10">
    <location>
        <begin position="1483"/>
        <end position="1495"/>
    </location>
</feature>
<dbReference type="Gene3D" id="3.40.50.1820">
    <property type="entry name" value="alpha/beta hydrolase"/>
    <property type="match status" value="1"/>
</dbReference>
<dbReference type="GO" id="GO:0031177">
    <property type="term" value="F:phosphopantetheine binding"/>
    <property type="evidence" value="ECO:0007669"/>
    <property type="project" value="InterPro"/>
</dbReference>
<feature type="compositionally biased region" description="Basic and acidic residues" evidence="10">
    <location>
        <begin position="1704"/>
        <end position="1721"/>
    </location>
</feature>
<dbReference type="Pfam" id="PF00550">
    <property type="entry name" value="PP-binding"/>
    <property type="match status" value="1"/>
</dbReference>
<dbReference type="GO" id="GO:0004312">
    <property type="term" value="F:fatty acid synthase activity"/>
    <property type="evidence" value="ECO:0007669"/>
    <property type="project" value="TreeGrafter"/>
</dbReference>
<dbReference type="Gene3D" id="3.30.70.250">
    <property type="entry name" value="Malonyl-CoA ACP transacylase, ACP-binding"/>
    <property type="match status" value="1"/>
</dbReference>
<evidence type="ECO:0000259" key="13">
    <source>
        <dbReference type="PROSITE" id="PS52019"/>
    </source>
</evidence>
<dbReference type="Gene3D" id="3.30.70.3290">
    <property type="match status" value="1"/>
</dbReference>
<dbReference type="CDD" id="cd00833">
    <property type="entry name" value="PKS"/>
    <property type="match status" value="1"/>
</dbReference>
<dbReference type="FunFam" id="1.10.1200.10:FF:000016">
    <property type="entry name" value="Non-ribosomal peptide synthase"/>
    <property type="match status" value="1"/>
</dbReference>
<dbReference type="OrthoDB" id="4537517at2"/>
<evidence type="ECO:0000256" key="8">
    <source>
        <dbReference type="ARBA" id="ARBA00023315"/>
    </source>
</evidence>
<evidence type="ECO:0000259" key="11">
    <source>
        <dbReference type="PROSITE" id="PS50075"/>
    </source>
</evidence>
<dbReference type="InterPro" id="IPR020841">
    <property type="entry name" value="PKS_Beta-ketoAc_synthase_dom"/>
</dbReference>
<dbReference type="CDD" id="cd08953">
    <property type="entry name" value="KR_2_SDR_x"/>
    <property type="match status" value="1"/>
</dbReference>
<dbReference type="InterPro" id="IPR036736">
    <property type="entry name" value="ACP-like_sf"/>
</dbReference>
<dbReference type="Gene3D" id="3.10.129.110">
    <property type="entry name" value="Polyketide synthase dehydratase"/>
    <property type="match status" value="1"/>
</dbReference>
<dbReference type="FunFam" id="3.40.47.10:FF:000042">
    <property type="entry name" value="Polyketide synthase Pks13"/>
    <property type="match status" value="1"/>
</dbReference>
<dbReference type="SMART" id="SM00827">
    <property type="entry name" value="PKS_AT"/>
    <property type="match status" value="1"/>
</dbReference>
<dbReference type="Gene3D" id="3.40.366.10">
    <property type="entry name" value="Malonyl-Coenzyme A Acyl Carrier Protein, domain 2"/>
    <property type="match status" value="1"/>
</dbReference>
<dbReference type="SUPFAM" id="SSF52151">
    <property type="entry name" value="FabD/lysophospholipase-like"/>
    <property type="match status" value="1"/>
</dbReference>
<gene>
    <name evidence="14" type="ORF">PS9374_06555</name>
</gene>
<comment type="cofactor">
    <cofactor evidence="1">
        <name>pantetheine 4'-phosphate</name>
        <dbReference type="ChEBI" id="CHEBI:47942"/>
    </cofactor>
</comment>
<dbReference type="PROSITE" id="PS52019">
    <property type="entry name" value="PKS_MFAS_DH"/>
    <property type="match status" value="1"/>
</dbReference>
<dbReference type="Gene3D" id="3.40.47.10">
    <property type="match status" value="1"/>
</dbReference>
<dbReference type="SMART" id="SM00825">
    <property type="entry name" value="PKS_KS"/>
    <property type="match status" value="1"/>
</dbReference>
<dbReference type="InterPro" id="IPR032821">
    <property type="entry name" value="PKS_assoc"/>
</dbReference>
<keyword evidence="2" id="KW-0596">Phosphopantetheine</keyword>
<feature type="region of interest" description="N-terminal hotdog fold" evidence="9">
    <location>
        <begin position="1339"/>
        <end position="1464"/>
    </location>
</feature>
<dbReference type="EMBL" id="BDCX01000020">
    <property type="protein sequence ID" value="GAT70867.1"/>
    <property type="molecule type" value="Genomic_DNA"/>
</dbReference>
<dbReference type="STRING" id="161355.PS9374_06555"/>
<dbReference type="SUPFAM" id="SSF51735">
    <property type="entry name" value="NAD(P)-binding Rossmann-fold domains"/>
    <property type="match status" value="2"/>
</dbReference>
<dbReference type="PROSITE" id="PS00606">
    <property type="entry name" value="KS3_1"/>
    <property type="match status" value="1"/>
</dbReference>
<dbReference type="Pfam" id="PF16197">
    <property type="entry name" value="KAsynt_C_assoc"/>
    <property type="match status" value="1"/>
</dbReference>
<keyword evidence="3" id="KW-0597">Phosphoprotein</keyword>
<dbReference type="SMART" id="SM00826">
    <property type="entry name" value="PKS_DH"/>
    <property type="match status" value="1"/>
</dbReference>
<dbReference type="GO" id="GO:0004315">
    <property type="term" value="F:3-oxoacyl-[acyl-carrier-protein] synthase activity"/>
    <property type="evidence" value="ECO:0007669"/>
    <property type="project" value="InterPro"/>
</dbReference>
<dbReference type="PROSITE" id="PS00012">
    <property type="entry name" value="PHOSPHOPANTETHEINE"/>
    <property type="match status" value="1"/>
</dbReference>
<dbReference type="InterPro" id="IPR016039">
    <property type="entry name" value="Thiolase-like"/>
</dbReference>
<reference evidence="14 15" key="1">
    <citation type="journal article" date="2016" name="Genome Announc.">
        <title>Draft Genome Sequence of Planomonospora sphaerica JCM9374, a Rare Actinomycete.</title>
        <authorList>
            <person name="Dohra H."/>
            <person name="Suzuki T."/>
            <person name="Inoue Y."/>
            <person name="Kodani S."/>
        </authorList>
    </citation>
    <scope>NUCLEOTIDE SEQUENCE [LARGE SCALE GENOMIC DNA]</scope>
    <source>
        <strain evidence="14 15">JCM 9374</strain>
    </source>
</reference>
<dbReference type="SUPFAM" id="SSF55048">
    <property type="entry name" value="Probable ACP-binding domain of malonyl-CoA ACP transacylase"/>
    <property type="match status" value="1"/>
</dbReference>
<dbReference type="PANTHER" id="PTHR43775">
    <property type="entry name" value="FATTY ACID SYNTHASE"/>
    <property type="match status" value="1"/>
</dbReference>
<dbReference type="SMART" id="SM00822">
    <property type="entry name" value="PKS_KR"/>
    <property type="match status" value="1"/>
</dbReference>
<protein>
    <submittedName>
        <fullName evidence="14">Acyl transferase</fullName>
    </submittedName>
</protein>
<dbReference type="InterPro" id="IPR006162">
    <property type="entry name" value="Ppantetheine_attach_site"/>
</dbReference>
<evidence type="ECO:0000256" key="1">
    <source>
        <dbReference type="ARBA" id="ARBA00001957"/>
    </source>
</evidence>
<dbReference type="InterPro" id="IPR049552">
    <property type="entry name" value="PKS_DH_N"/>
</dbReference>
<dbReference type="InterPro" id="IPR029058">
    <property type="entry name" value="AB_hydrolase_fold"/>
</dbReference>
<dbReference type="InterPro" id="IPR013968">
    <property type="entry name" value="PKS_KR"/>
</dbReference>
<dbReference type="InterPro" id="IPR001227">
    <property type="entry name" value="Ac_transferase_dom_sf"/>
</dbReference>
<evidence type="ECO:0000256" key="5">
    <source>
        <dbReference type="ARBA" id="ARBA00022832"/>
    </source>
</evidence>
<dbReference type="SUPFAM" id="SSF47336">
    <property type="entry name" value="ACP-like"/>
    <property type="match status" value="1"/>
</dbReference>
<feature type="domain" description="Carrier" evidence="11">
    <location>
        <begin position="1719"/>
        <end position="1794"/>
    </location>
</feature>
<dbReference type="GO" id="GO:0006633">
    <property type="term" value="P:fatty acid biosynthetic process"/>
    <property type="evidence" value="ECO:0007669"/>
    <property type="project" value="InterPro"/>
</dbReference>
<feature type="domain" description="Ketosynthase family 3 (KS3)" evidence="12">
    <location>
        <begin position="10"/>
        <end position="436"/>
    </location>
</feature>
<dbReference type="SUPFAM" id="SSF53901">
    <property type="entry name" value="Thiolase-like"/>
    <property type="match status" value="1"/>
</dbReference>
<feature type="region of interest" description="C-terminal hotdog fold" evidence="9">
    <location>
        <begin position="1482"/>
        <end position="1622"/>
    </location>
</feature>
<feature type="region of interest" description="Disordered" evidence="10">
    <location>
        <begin position="1477"/>
        <end position="1497"/>
    </location>
</feature>
<dbReference type="PROSITE" id="PS52004">
    <property type="entry name" value="KS3_2"/>
    <property type="match status" value="1"/>
</dbReference>
<dbReference type="InterPro" id="IPR014030">
    <property type="entry name" value="Ketoacyl_synth_N"/>
</dbReference>
<dbReference type="Gene3D" id="3.40.50.720">
    <property type="entry name" value="NAD(P)-binding Rossmann-like Domain"/>
    <property type="match status" value="1"/>
</dbReference>
<dbReference type="InterPro" id="IPR018201">
    <property type="entry name" value="Ketoacyl_synth_AS"/>
</dbReference>
<dbReference type="Pfam" id="PF00109">
    <property type="entry name" value="ketoacyl-synt"/>
    <property type="match status" value="1"/>
</dbReference>
<evidence type="ECO:0000256" key="7">
    <source>
        <dbReference type="ARBA" id="ARBA00023268"/>
    </source>
</evidence>
<dbReference type="Pfam" id="PF00698">
    <property type="entry name" value="Acyl_transf_1"/>
    <property type="match status" value="1"/>
</dbReference>
<evidence type="ECO:0000313" key="15">
    <source>
        <dbReference type="Proteomes" id="UP000077701"/>
    </source>
</evidence>
<dbReference type="InterPro" id="IPR057326">
    <property type="entry name" value="KR_dom"/>
</dbReference>
<dbReference type="InterPro" id="IPR014031">
    <property type="entry name" value="Ketoacyl_synth_C"/>
</dbReference>
<comment type="caution">
    <text evidence="14">The sequence shown here is derived from an EMBL/GenBank/DDBJ whole genome shotgun (WGS) entry which is preliminary data.</text>
</comment>
<organism evidence="14 15">
    <name type="scientific">Planomonospora sphaerica</name>
    <dbReference type="NCBI Taxonomy" id="161355"/>
    <lineage>
        <taxon>Bacteria</taxon>
        <taxon>Bacillati</taxon>
        <taxon>Actinomycetota</taxon>
        <taxon>Actinomycetes</taxon>
        <taxon>Streptosporangiales</taxon>
        <taxon>Streptosporangiaceae</taxon>
        <taxon>Planomonospora</taxon>
    </lineage>
</organism>
<dbReference type="InterPro" id="IPR049551">
    <property type="entry name" value="PKS_DH_C"/>
</dbReference>
<dbReference type="SMART" id="SM00823">
    <property type="entry name" value="PKS_PP"/>
    <property type="match status" value="1"/>
</dbReference>
<dbReference type="Pfam" id="PF08659">
    <property type="entry name" value="KR"/>
    <property type="match status" value="1"/>
</dbReference>
<keyword evidence="4 14" id="KW-0808">Transferase</keyword>
<reference evidence="15" key="2">
    <citation type="submission" date="2016-04" db="EMBL/GenBank/DDBJ databases">
        <title>Planomonospora sphaerica JCM9374 whole genome shotgun sequence.</title>
        <authorList>
            <person name="Suzuki T."/>
            <person name="Dohra H."/>
            <person name="Kodani S."/>
        </authorList>
    </citation>
    <scope>NUCLEOTIDE SEQUENCE [LARGE SCALE GENOMIC DNA]</scope>
    <source>
        <strain evidence="15">JCM 9374</strain>
    </source>
</reference>
<evidence type="ECO:0000256" key="10">
    <source>
        <dbReference type="SAM" id="MobiDB-lite"/>
    </source>
</evidence>
<dbReference type="Pfam" id="PF02801">
    <property type="entry name" value="Ketoacyl-synt_C"/>
    <property type="match status" value="1"/>
</dbReference>
<dbReference type="InterPro" id="IPR016036">
    <property type="entry name" value="Malonyl_transacylase_ACP-bd"/>
</dbReference>
<dbReference type="InterPro" id="IPR020806">
    <property type="entry name" value="PKS_PP-bd"/>
</dbReference>
<evidence type="ECO:0000256" key="3">
    <source>
        <dbReference type="ARBA" id="ARBA00022553"/>
    </source>
</evidence>
<dbReference type="RefSeq" id="WP_068903519.1">
    <property type="nucleotide sequence ID" value="NZ_BDCX01000020.1"/>
</dbReference>
<keyword evidence="5" id="KW-0276">Fatty acid metabolism</keyword>
<dbReference type="InterPro" id="IPR036291">
    <property type="entry name" value="NAD(P)-bd_dom_sf"/>
</dbReference>
<dbReference type="InterPro" id="IPR042104">
    <property type="entry name" value="PKS_dehydratase_sf"/>
</dbReference>
<dbReference type="PANTHER" id="PTHR43775:SF51">
    <property type="entry name" value="INACTIVE PHENOLPHTHIOCEROL SYNTHESIS POLYKETIDE SYNTHASE TYPE I PKS1-RELATED"/>
    <property type="match status" value="1"/>
</dbReference>
<dbReference type="Pfam" id="PF21089">
    <property type="entry name" value="PKS_DH_N"/>
    <property type="match status" value="1"/>
</dbReference>
<proteinExistence type="predicted"/>
<dbReference type="InterPro" id="IPR009081">
    <property type="entry name" value="PP-bd_ACP"/>
</dbReference>
<feature type="domain" description="PKS/mFAS DH" evidence="13">
    <location>
        <begin position="1339"/>
        <end position="1622"/>
    </location>
</feature>
<keyword evidence="8" id="KW-0012">Acyltransferase</keyword>
<feature type="active site" description="Proton acceptor; for dehydratase activity" evidence="9">
    <location>
        <position position="1370"/>
    </location>
</feature>
<dbReference type="InterPro" id="IPR049900">
    <property type="entry name" value="PKS_mFAS_DH"/>
</dbReference>
<dbReference type="Pfam" id="PF14765">
    <property type="entry name" value="PS-DH"/>
    <property type="match status" value="1"/>
</dbReference>
<evidence type="ECO:0000313" key="14">
    <source>
        <dbReference type="EMBL" id="GAT70867.1"/>
    </source>
</evidence>
<evidence type="ECO:0000256" key="9">
    <source>
        <dbReference type="PROSITE-ProRule" id="PRU01363"/>
    </source>
</evidence>
<evidence type="ECO:0000259" key="12">
    <source>
        <dbReference type="PROSITE" id="PS52004"/>
    </source>
</evidence>
<feature type="region of interest" description="Disordered" evidence="10">
    <location>
        <begin position="1625"/>
        <end position="1654"/>
    </location>
</feature>
<feature type="region of interest" description="Disordered" evidence="10">
    <location>
        <begin position="1697"/>
        <end position="1721"/>
    </location>
</feature>
<dbReference type="GO" id="GO:0044550">
    <property type="term" value="P:secondary metabolite biosynthetic process"/>
    <property type="evidence" value="ECO:0007669"/>
    <property type="project" value="UniProtKB-ARBA"/>
</dbReference>
<dbReference type="Proteomes" id="UP000077701">
    <property type="component" value="Unassembled WGS sequence"/>
</dbReference>
<evidence type="ECO:0000256" key="6">
    <source>
        <dbReference type="ARBA" id="ARBA00023098"/>
    </source>
</evidence>
<accession>A0A161LNB5</accession>
<dbReference type="InterPro" id="IPR016035">
    <property type="entry name" value="Acyl_Trfase/lysoPLipase"/>
</dbReference>
<name>A0A161LNB5_9ACTN</name>
<evidence type="ECO:0000256" key="4">
    <source>
        <dbReference type="ARBA" id="ARBA00022679"/>
    </source>
</evidence>
<evidence type="ECO:0000256" key="2">
    <source>
        <dbReference type="ARBA" id="ARBA00022450"/>
    </source>
</evidence>